<feature type="non-terminal residue" evidence="11">
    <location>
        <position position="1"/>
    </location>
</feature>
<feature type="domain" description="Ig-like" evidence="10">
    <location>
        <begin position="271"/>
        <end position="360"/>
    </location>
</feature>
<dbReference type="FunFam" id="2.60.40.10:FF:000599">
    <property type="entry name" value="obscurin isoform X3"/>
    <property type="match status" value="1"/>
</dbReference>
<evidence type="ECO:0000256" key="5">
    <source>
        <dbReference type="ARBA" id="ARBA00022553"/>
    </source>
</evidence>
<dbReference type="SMART" id="SM00408">
    <property type="entry name" value="IGc2"/>
    <property type="match status" value="3"/>
</dbReference>
<evidence type="ECO:0000256" key="8">
    <source>
        <dbReference type="ARBA" id="ARBA00023242"/>
    </source>
</evidence>
<gene>
    <name evidence="11" type="ORF">GDO81_026265</name>
</gene>
<dbReference type="InterPro" id="IPR013098">
    <property type="entry name" value="Ig_I-set"/>
</dbReference>
<dbReference type="FunFam" id="2.60.40.10:FF:000707">
    <property type="entry name" value="Obscurin, cytoskeletal calmodulin and titin-interacting RhoGEF"/>
    <property type="match status" value="1"/>
</dbReference>
<dbReference type="EMBL" id="WNYA01042792">
    <property type="protein sequence ID" value="KAG8536480.1"/>
    <property type="molecule type" value="Genomic_DNA"/>
</dbReference>
<dbReference type="SMART" id="SM00409">
    <property type="entry name" value="IG"/>
    <property type="match status" value="5"/>
</dbReference>
<keyword evidence="12" id="KW-1185">Reference proteome</keyword>
<proteinExistence type="inferred from homology"/>
<reference evidence="11" key="1">
    <citation type="thesis" date="2020" institute="ProQuest LLC" country="789 East Eisenhower Parkway, Ann Arbor, MI, USA">
        <title>Comparative Genomics and Chromosome Evolution.</title>
        <authorList>
            <person name="Mudd A.B."/>
        </authorList>
    </citation>
    <scope>NUCLEOTIDE SEQUENCE</scope>
    <source>
        <strain evidence="11">237g6f4</strain>
        <tissue evidence="11">Blood</tissue>
    </source>
</reference>
<dbReference type="InterPro" id="IPR003599">
    <property type="entry name" value="Ig_sub"/>
</dbReference>
<comment type="subcellular location">
    <subcellularLocation>
        <location evidence="2">Cytoplasm</location>
    </subcellularLocation>
    <subcellularLocation>
        <location evidence="1">Nucleus</location>
    </subcellularLocation>
</comment>
<dbReference type="Gene3D" id="2.60.40.10">
    <property type="entry name" value="Immunoglobulins"/>
    <property type="match status" value="5"/>
</dbReference>
<evidence type="ECO:0000259" key="10">
    <source>
        <dbReference type="PROSITE" id="PS50835"/>
    </source>
</evidence>
<dbReference type="GO" id="GO:0005634">
    <property type="term" value="C:nucleus"/>
    <property type="evidence" value="ECO:0007669"/>
    <property type="project" value="UniProtKB-SubCell"/>
</dbReference>
<accession>A0AAV6YNF1</accession>
<dbReference type="Pfam" id="PF07679">
    <property type="entry name" value="I-set"/>
    <property type="match status" value="4"/>
</dbReference>
<dbReference type="PROSITE" id="PS50835">
    <property type="entry name" value="IG_LIKE"/>
    <property type="match status" value="3"/>
</dbReference>
<comment type="caution">
    <text evidence="11">The sequence shown here is derived from an EMBL/GenBank/DDBJ whole genome shotgun (WGS) entry which is preliminary data.</text>
</comment>
<dbReference type="FunFam" id="2.60.40.10:FF:000050">
    <property type="entry name" value="Titin isoform B"/>
    <property type="match status" value="1"/>
</dbReference>
<dbReference type="PANTHER" id="PTHR35971">
    <property type="entry name" value="SI:DKEY-31G6.6"/>
    <property type="match status" value="1"/>
</dbReference>
<dbReference type="GO" id="GO:0005737">
    <property type="term" value="C:cytoplasm"/>
    <property type="evidence" value="ECO:0007669"/>
    <property type="project" value="UniProtKB-SubCell"/>
</dbReference>
<dbReference type="SUPFAM" id="SSF48726">
    <property type="entry name" value="Immunoglobulin"/>
    <property type="match status" value="5"/>
</dbReference>
<dbReference type="PANTHER" id="PTHR35971:SF4">
    <property type="entry name" value="OBSCURIN"/>
    <property type="match status" value="1"/>
</dbReference>
<evidence type="ECO:0000256" key="7">
    <source>
        <dbReference type="ARBA" id="ARBA00023157"/>
    </source>
</evidence>
<keyword evidence="9" id="KW-0393">Immunoglobulin domain</keyword>
<dbReference type="InterPro" id="IPR007110">
    <property type="entry name" value="Ig-like_dom"/>
</dbReference>
<feature type="non-terminal residue" evidence="11">
    <location>
        <position position="447"/>
    </location>
</feature>
<organism evidence="11 12">
    <name type="scientific">Engystomops pustulosus</name>
    <name type="common">Tungara frog</name>
    <name type="synonym">Physalaemus pustulosus</name>
    <dbReference type="NCBI Taxonomy" id="76066"/>
    <lineage>
        <taxon>Eukaryota</taxon>
        <taxon>Metazoa</taxon>
        <taxon>Chordata</taxon>
        <taxon>Craniata</taxon>
        <taxon>Vertebrata</taxon>
        <taxon>Euteleostomi</taxon>
        <taxon>Amphibia</taxon>
        <taxon>Batrachia</taxon>
        <taxon>Anura</taxon>
        <taxon>Neobatrachia</taxon>
        <taxon>Hyloidea</taxon>
        <taxon>Leptodactylidae</taxon>
        <taxon>Leiuperinae</taxon>
        <taxon>Engystomops</taxon>
    </lineage>
</organism>
<name>A0AAV6YNF1_ENGPU</name>
<keyword evidence="4" id="KW-0963">Cytoplasm</keyword>
<keyword evidence="5" id="KW-0597">Phosphoprotein</keyword>
<dbReference type="InterPro" id="IPR052385">
    <property type="entry name" value="Obscurin/Obscurin-like_Reg"/>
</dbReference>
<dbReference type="AlphaFoldDB" id="A0AAV6YNF1"/>
<keyword evidence="7" id="KW-1015">Disulfide bond</keyword>
<evidence type="ECO:0000256" key="1">
    <source>
        <dbReference type="ARBA" id="ARBA00004123"/>
    </source>
</evidence>
<feature type="domain" description="Ig-like" evidence="10">
    <location>
        <begin position="361"/>
        <end position="445"/>
    </location>
</feature>
<sequence length="447" mass="49438">EQSINIVSELSDVEVTQPEKATFECVTSIVSVKPPKWILGGNVLRDGKDISIEQDGTVHRLILWKTSLEMSGSIQFHIGKSKSTANLVVKDIPVKVTEKLEDKVVSERQSVLFSCEFKPPPKFVEWFQGKTLIVASDRYKIKQERGTAELRIVKASPEDSGSYTCKAGAAETSATLTVQARDVKVLKPLENVEVEEESCAIFTCELSHDDEEGEWFLNNTLLYTNNYNDIKKIGGCHTLTLKQVAAQDSGTISFKTQKLTLNAELKVKEKPVVFMKSLDDAVGEERGVVTLKCEVSKPKVTAIWKKNDQVLPNGDKYQQMQAGKTVSLTIHNLMKADAGLYTCDIGTDVAKSKVGVQELSIGITKRLKSTEAKEGESCSFECVLSHESIDECSWTVNGQDIESDQRFKVSNQGRKYQLNIKEVKASDAGEVVFTARNLSSKATLTVK</sequence>
<protein>
    <recommendedName>
        <fullName evidence="10">Ig-like domain-containing protein</fullName>
    </recommendedName>
</protein>
<comment type="similarity">
    <text evidence="3">Belongs to the protein kinase superfamily. CAMK Ser/Thr protein kinase family.</text>
</comment>
<feature type="domain" description="Ig-like" evidence="10">
    <location>
        <begin position="93"/>
        <end position="177"/>
    </location>
</feature>
<evidence type="ECO:0000256" key="2">
    <source>
        <dbReference type="ARBA" id="ARBA00004496"/>
    </source>
</evidence>
<dbReference type="InterPro" id="IPR036179">
    <property type="entry name" value="Ig-like_dom_sf"/>
</dbReference>
<dbReference type="CDD" id="cd00096">
    <property type="entry name" value="Ig"/>
    <property type="match status" value="1"/>
</dbReference>
<dbReference type="InterPro" id="IPR013783">
    <property type="entry name" value="Ig-like_fold"/>
</dbReference>
<keyword evidence="8" id="KW-0539">Nucleus</keyword>
<evidence type="ECO:0000256" key="3">
    <source>
        <dbReference type="ARBA" id="ARBA00006692"/>
    </source>
</evidence>
<evidence type="ECO:0000313" key="12">
    <source>
        <dbReference type="Proteomes" id="UP000824782"/>
    </source>
</evidence>
<evidence type="ECO:0000313" key="11">
    <source>
        <dbReference type="EMBL" id="KAG8536480.1"/>
    </source>
</evidence>
<evidence type="ECO:0000256" key="9">
    <source>
        <dbReference type="ARBA" id="ARBA00023319"/>
    </source>
</evidence>
<dbReference type="InterPro" id="IPR003598">
    <property type="entry name" value="Ig_sub2"/>
</dbReference>
<keyword evidence="6" id="KW-0677">Repeat</keyword>
<evidence type="ECO:0000256" key="4">
    <source>
        <dbReference type="ARBA" id="ARBA00022490"/>
    </source>
</evidence>
<evidence type="ECO:0000256" key="6">
    <source>
        <dbReference type="ARBA" id="ARBA00022737"/>
    </source>
</evidence>
<dbReference type="Proteomes" id="UP000824782">
    <property type="component" value="Unassembled WGS sequence"/>
</dbReference>